<dbReference type="Proteomes" id="UP000027982">
    <property type="component" value="Chromosome"/>
</dbReference>
<dbReference type="Pfam" id="PF05988">
    <property type="entry name" value="DUF899"/>
    <property type="match status" value="1"/>
</dbReference>
<dbReference type="KEGG" id="fgi:OP10G_1095"/>
<evidence type="ECO:0008006" key="3">
    <source>
        <dbReference type="Google" id="ProtNLM"/>
    </source>
</evidence>
<reference evidence="1 2" key="1">
    <citation type="journal article" date="2014" name="PLoS ONE">
        <title>The first complete genome sequence of the class fimbriimonadia in the phylum armatimonadetes.</title>
        <authorList>
            <person name="Hu Z.Y."/>
            <person name="Wang Y.Z."/>
            <person name="Im W.T."/>
            <person name="Wang S.Y."/>
            <person name="Zhao G.P."/>
            <person name="Zheng H.J."/>
            <person name="Quan Z.X."/>
        </authorList>
    </citation>
    <scope>NUCLEOTIDE SEQUENCE [LARGE SCALE GENOMIC DNA]</scope>
    <source>
        <strain evidence="1">Gsoil 348</strain>
    </source>
</reference>
<evidence type="ECO:0000313" key="2">
    <source>
        <dbReference type="Proteomes" id="UP000027982"/>
    </source>
</evidence>
<evidence type="ECO:0000313" key="1">
    <source>
        <dbReference type="EMBL" id="AIE84463.1"/>
    </source>
</evidence>
<dbReference type="OrthoDB" id="7331188at2"/>
<dbReference type="InterPro" id="IPR010296">
    <property type="entry name" value="DUF899_thioredox"/>
</dbReference>
<dbReference type="eggNOG" id="COG4312">
    <property type="taxonomic scope" value="Bacteria"/>
</dbReference>
<name>A0A068NLM7_FIMGI</name>
<dbReference type="InterPro" id="IPR036249">
    <property type="entry name" value="Thioredoxin-like_sf"/>
</dbReference>
<proteinExistence type="predicted"/>
<dbReference type="HOGENOM" id="CLU_066898_2_0_0"/>
<dbReference type="STRING" id="661478.OP10G_1095"/>
<keyword evidence="2" id="KW-1185">Reference proteome</keyword>
<dbReference type="Gene3D" id="3.40.30.10">
    <property type="entry name" value="Glutaredoxin"/>
    <property type="match status" value="1"/>
</dbReference>
<accession>A0A068NLM7</accession>
<dbReference type="RefSeq" id="WP_038472625.1">
    <property type="nucleotide sequence ID" value="NZ_CP007139.1"/>
</dbReference>
<dbReference type="AlphaFoldDB" id="A0A068NLM7"/>
<gene>
    <name evidence="1" type="ORF">OP10G_1095</name>
</gene>
<sequence length="237" mass="27208">MTTEAPAQHQVVSLSEWIAAGKDLLQKEKEFTRARDALSAARRDLPWVKVESDYVFEGPDGPVSLSELFDGRSQLIVYHYMYAPGWDEGCIGCSFVCDHVDSARQHFEHHDVAYVAVSRAPLAEFQEFKKRMGWSFRWVSSAKNSFNYDYGVSYRKEELEKGPVLHNFTMQKLSGEEQPGLSVFTKDADGNIYRTYSSYERGLDLLIGAYNYLDLTPKGRNETGPMSWLNFHDRYED</sequence>
<organism evidence="1 2">
    <name type="scientific">Fimbriimonas ginsengisoli Gsoil 348</name>
    <dbReference type="NCBI Taxonomy" id="661478"/>
    <lineage>
        <taxon>Bacteria</taxon>
        <taxon>Bacillati</taxon>
        <taxon>Armatimonadota</taxon>
        <taxon>Fimbriimonadia</taxon>
        <taxon>Fimbriimonadales</taxon>
        <taxon>Fimbriimonadaceae</taxon>
        <taxon>Fimbriimonas</taxon>
    </lineage>
</organism>
<dbReference type="SUPFAM" id="SSF52833">
    <property type="entry name" value="Thioredoxin-like"/>
    <property type="match status" value="1"/>
</dbReference>
<protein>
    <recommendedName>
        <fullName evidence="3">DUF899 domain-containing protein</fullName>
    </recommendedName>
</protein>
<dbReference type="EMBL" id="CP007139">
    <property type="protein sequence ID" value="AIE84463.1"/>
    <property type="molecule type" value="Genomic_DNA"/>
</dbReference>